<feature type="repeat" description="ANK" evidence="3">
    <location>
        <begin position="345"/>
        <end position="377"/>
    </location>
</feature>
<proteinExistence type="predicted"/>
<accession>A0A9P0MRY0</accession>
<dbReference type="PROSITE" id="PS50297">
    <property type="entry name" value="ANK_REP_REGION"/>
    <property type="match status" value="3"/>
</dbReference>
<evidence type="ECO:0000256" key="1">
    <source>
        <dbReference type="ARBA" id="ARBA00022737"/>
    </source>
</evidence>
<organism evidence="4 5">
    <name type="scientific">Nezara viridula</name>
    <name type="common">Southern green stink bug</name>
    <name type="synonym">Cimex viridulus</name>
    <dbReference type="NCBI Taxonomy" id="85310"/>
    <lineage>
        <taxon>Eukaryota</taxon>
        <taxon>Metazoa</taxon>
        <taxon>Ecdysozoa</taxon>
        <taxon>Arthropoda</taxon>
        <taxon>Hexapoda</taxon>
        <taxon>Insecta</taxon>
        <taxon>Pterygota</taxon>
        <taxon>Neoptera</taxon>
        <taxon>Paraneoptera</taxon>
        <taxon>Hemiptera</taxon>
        <taxon>Heteroptera</taxon>
        <taxon>Panheteroptera</taxon>
        <taxon>Pentatomomorpha</taxon>
        <taxon>Pentatomoidea</taxon>
        <taxon>Pentatomidae</taxon>
        <taxon>Pentatominae</taxon>
        <taxon>Nezara</taxon>
    </lineage>
</organism>
<evidence type="ECO:0008006" key="6">
    <source>
        <dbReference type="Google" id="ProtNLM"/>
    </source>
</evidence>
<protein>
    <recommendedName>
        <fullName evidence="6">Ankyrin repeat protein</fullName>
    </recommendedName>
</protein>
<dbReference type="InterPro" id="IPR036770">
    <property type="entry name" value="Ankyrin_rpt-contain_sf"/>
</dbReference>
<feature type="repeat" description="ANK" evidence="3">
    <location>
        <begin position="312"/>
        <end position="344"/>
    </location>
</feature>
<evidence type="ECO:0000256" key="3">
    <source>
        <dbReference type="PROSITE-ProRule" id="PRU00023"/>
    </source>
</evidence>
<dbReference type="PROSITE" id="PS50088">
    <property type="entry name" value="ANK_REPEAT"/>
    <property type="match status" value="4"/>
</dbReference>
<dbReference type="PANTHER" id="PTHR24171">
    <property type="entry name" value="ANKYRIN REPEAT DOMAIN-CONTAINING PROTEIN 39-RELATED"/>
    <property type="match status" value="1"/>
</dbReference>
<dbReference type="EMBL" id="OV725082">
    <property type="protein sequence ID" value="CAH1404978.1"/>
    <property type="molecule type" value="Genomic_DNA"/>
</dbReference>
<sequence length="466" mass="51712">MGKNKKEEISYNTGPIKASTKLHEIIKKKITTAVEFASKKSIYNPHVTATELNTAQSILLSLMHSLLTNDLGFCISLLELATTVDHLRSSYLPTWLRDDFNFEDQQVLRVLSKIALLVQSGLIIIPTHILKVFVSLSSKYRIIECCRASEDKETLKFLLEFNLQEHSGNNQSTTMASSFSSEVPQLLPNHSVQKFFKEAAVKRKSFVEGPTKPPSLHNMNAQNVLTNFMDDEVSFVERTENPSPTLQEVWVETTAPTQLPASAITSNSISSTTSNQASSSELYMYTVREYLKVPEDFNEEELLSLVCYSDTEGITPLHRAVRDGNPYVVECLLMLGAKINEKDSFGSTPSHCAASIGSVPILQVLAQNQADLSLTRNDGCSPLHEAIINGHEGACRWLLEHGSDINGRNIDGWAPLHMAAQWDKQEIVKILLENGADSKIYNNHGKTPADVAREEGHTSILELLSV</sequence>
<dbReference type="AlphaFoldDB" id="A0A9P0MRY0"/>
<dbReference type="Proteomes" id="UP001152798">
    <property type="component" value="Chromosome 6"/>
</dbReference>
<dbReference type="Pfam" id="PF12796">
    <property type="entry name" value="Ank_2"/>
    <property type="match status" value="2"/>
</dbReference>
<dbReference type="InterPro" id="IPR002110">
    <property type="entry name" value="Ankyrin_rpt"/>
</dbReference>
<name>A0A9P0MRY0_NEZVI</name>
<keyword evidence="2 3" id="KW-0040">ANK repeat</keyword>
<dbReference type="Gene3D" id="1.25.40.20">
    <property type="entry name" value="Ankyrin repeat-containing domain"/>
    <property type="match status" value="1"/>
</dbReference>
<dbReference type="PRINTS" id="PR01415">
    <property type="entry name" value="ANKYRIN"/>
</dbReference>
<feature type="repeat" description="ANK" evidence="3">
    <location>
        <begin position="378"/>
        <end position="410"/>
    </location>
</feature>
<evidence type="ECO:0000313" key="5">
    <source>
        <dbReference type="Proteomes" id="UP001152798"/>
    </source>
</evidence>
<dbReference type="SMART" id="SM00248">
    <property type="entry name" value="ANK"/>
    <property type="match status" value="4"/>
</dbReference>
<evidence type="ECO:0000313" key="4">
    <source>
        <dbReference type="EMBL" id="CAH1404978.1"/>
    </source>
</evidence>
<dbReference type="SUPFAM" id="SSF48403">
    <property type="entry name" value="Ankyrin repeat"/>
    <property type="match status" value="1"/>
</dbReference>
<reference evidence="4" key="1">
    <citation type="submission" date="2022-01" db="EMBL/GenBank/DDBJ databases">
        <authorList>
            <person name="King R."/>
        </authorList>
    </citation>
    <scope>NUCLEOTIDE SEQUENCE</scope>
</reference>
<keyword evidence="1" id="KW-0677">Repeat</keyword>
<keyword evidence="5" id="KW-1185">Reference proteome</keyword>
<dbReference type="OrthoDB" id="194358at2759"/>
<feature type="repeat" description="ANK" evidence="3">
    <location>
        <begin position="411"/>
        <end position="443"/>
    </location>
</feature>
<evidence type="ECO:0000256" key="2">
    <source>
        <dbReference type="ARBA" id="ARBA00023043"/>
    </source>
</evidence>
<gene>
    <name evidence="4" type="ORF">NEZAVI_LOCUS13287</name>
</gene>